<comment type="similarity">
    <text evidence="1">Belongs to the short-chain dehydrogenases/reductases (SDR) family.</text>
</comment>
<dbReference type="InterPro" id="IPR020904">
    <property type="entry name" value="Sc_DH/Rdtase_CS"/>
</dbReference>
<dbReference type="Gene3D" id="3.40.50.720">
    <property type="entry name" value="NAD(P)-binding Rossmann-like Domain"/>
    <property type="match status" value="1"/>
</dbReference>
<dbReference type="FunFam" id="3.40.50.720:FF:000084">
    <property type="entry name" value="Short-chain dehydrogenase reductase"/>
    <property type="match status" value="1"/>
</dbReference>
<gene>
    <name evidence="3" type="ORF">SAMN02982931_00434</name>
</gene>
<reference evidence="3 4" key="1">
    <citation type="submission" date="2016-10" db="EMBL/GenBank/DDBJ databases">
        <authorList>
            <person name="de Groot N.N."/>
        </authorList>
    </citation>
    <scope>NUCLEOTIDE SEQUENCE [LARGE SCALE GENOMIC DNA]</scope>
    <source>
        <strain evidence="3 4">ATCC 35022</strain>
    </source>
</reference>
<protein>
    <submittedName>
        <fullName evidence="3">Glucose 1-dehydrogenase</fullName>
    </submittedName>
</protein>
<dbReference type="PROSITE" id="PS00061">
    <property type="entry name" value="ADH_SHORT"/>
    <property type="match status" value="1"/>
</dbReference>
<dbReference type="PANTHER" id="PTHR43639">
    <property type="entry name" value="OXIDOREDUCTASE, SHORT-CHAIN DEHYDROGENASE/REDUCTASE FAMILY (AFU_ORTHOLOGUE AFUA_5G02870)"/>
    <property type="match status" value="1"/>
</dbReference>
<dbReference type="EMBL" id="FMXQ01000001">
    <property type="protein sequence ID" value="SDB05942.1"/>
    <property type="molecule type" value="Genomic_DNA"/>
</dbReference>
<dbReference type="PANTHER" id="PTHR43639:SF1">
    <property type="entry name" value="SHORT-CHAIN DEHYDROGENASE_REDUCTASE FAMILY PROTEIN"/>
    <property type="match status" value="1"/>
</dbReference>
<dbReference type="Pfam" id="PF13561">
    <property type="entry name" value="adh_short_C2"/>
    <property type="match status" value="1"/>
</dbReference>
<dbReference type="PRINTS" id="PR00080">
    <property type="entry name" value="SDRFAMILY"/>
</dbReference>
<accession>A0A1G6AC10</accession>
<keyword evidence="4" id="KW-1185">Reference proteome</keyword>
<organism evidence="3 4">
    <name type="scientific">Bauldia litoralis</name>
    <dbReference type="NCBI Taxonomy" id="665467"/>
    <lineage>
        <taxon>Bacteria</taxon>
        <taxon>Pseudomonadati</taxon>
        <taxon>Pseudomonadota</taxon>
        <taxon>Alphaproteobacteria</taxon>
        <taxon>Hyphomicrobiales</taxon>
        <taxon>Kaistiaceae</taxon>
        <taxon>Bauldia</taxon>
    </lineage>
</organism>
<dbReference type="AlphaFoldDB" id="A0A1G6AC10"/>
<dbReference type="InterPro" id="IPR002347">
    <property type="entry name" value="SDR_fam"/>
</dbReference>
<name>A0A1G6AC10_9HYPH</name>
<proteinExistence type="inferred from homology"/>
<dbReference type="PRINTS" id="PR00081">
    <property type="entry name" value="GDHRDH"/>
</dbReference>
<dbReference type="InterPro" id="IPR036291">
    <property type="entry name" value="NAD(P)-bd_dom_sf"/>
</dbReference>
<evidence type="ECO:0000313" key="3">
    <source>
        <dbReference type="EMBL" id="SDB05942.1"/>
    </source>
</evidence>
<evidence type="ECO:0000256" key="1">
    <source>
        <dbReference type="ARBA" id="ARBA00006484"/>
    </source>
</evidence>
<dbReference type="SUPFAM" id="SSF51735">
    <property type="entry name" value="NAD(P)-binding Rossmann-fold domains"/>
    <property type="match status" value="1"/>
</dbReference>
<keyword evidence="2" id="KW-0560">Oxidoreductase</keyword>
<dbReference type="Proteomes" id="UP000199071">
    <property type="component" value="Unassembled WGS sequence"/>
</dbReference>
<evidence type="ECO:0000313" key="4">
    <source>
        <dbReference type="Proteomes" id="UP000199071"/>
    </source>
</evidence>
<sequence>MRGLTGKRVLITGGSTGIGRAAAIRFAEEGASVAVNFIGDPEPAEDLVDELGELCPEGEHYLAPADISDEDAVDSLFAGVVEAFGRLDILVANAGIKVVHEPHEVLMADYDRLMAINLRGAFLTAQAAVQHFLDTGHPGAIVLTSSIQAHFPVEDGAIAYVMSKSGMTGMIKALALRYAREGIRVNGVGPGATRTPMNADFEEDPSIEAAVIRMIPAARIAEAEEIAAAIAFLASDEASYIHGQTLLVDGGMGIGRTG</sequence>
<dbReference type="GO" id="GO:0016491">
    <property type="term" value="F:oxidoreductase activity"/>
    <property type="evidence" value="ECO:0007669"/>
    <property type="project" value="UniProtKB-KW"/>
</dbReference>
<dbReference type="RefSeq" id="WP_175478252.1">
    <property type="nucleotide sequence ID" value="NZ_FMXQ01000001.1"/>
</dbReference>
<dbReference type="STRING" id="665467.SAMN02982931_00434"/>
<evidence type="ECO:0000256" key="2">
    <source>
        <dbReference type="ARBA" id="ARBA00023002"/>
    </source>
</evidence>